<dbReference type="PANTHER" id="PTHR10742">
    <property type="entry name" value="FLAVIN MONOAMINE OXIDASE"/>
    <property type="match status" value="1"/>
</dbReference>
<protein>
    <recommendedName>
        <fullName evidence="3">Amine oxidase domain-containing protein</fullName>
    </recommendedName>
</protein>
<dbReference type="PANTHER" id="PTHR10742:SF342">
    <property type="entry name" value="AMINE OXIDASE"/>
    <property type="match status" value="1"/>
</dbReference>
<dbReference type="GO" id="GO:0001716">
    <property type="term" value="F:L-amino-acid oxidase activity"/>
    <property type="evidence" value="ECO:0007669"/>
    <property type="project" value="TreeGrafter"/>
</dbReference>
<organism evidence="4">
    <name type="scientific">marine metagenome</name>
    <dbReference type="NCBI Taxonomy" id="408172"/>
    <lineage>
        <taxon>unclassified sequences</taxon>
        <taxon>metagenomes</taxon>
        <taxon>ecological metagenomes</taxon>
    </lineage>
</organism>
<name>A0A381V1R0_9ZZZZ</name>
<dbReference type="EMBL" id="UINC01007625">
    <property type="protein sequence ID" value="SVA34319.1"/>
    <property type="molecule type" value="Genomic_DNA"/>
</dbReference>
<evidence type="ECO:0000259" key="3">
    <source>
        <dbReference type="Pfam" id="PF01593"/>
    </source>
</evidence>
<feature type="domain" description="Amine oxidase" evidence="3">
    <location>
        <begin position="37"/>
        <end position="469"/>
    </location>
</feature>
<dbReference type="InterPro" id="IPR036188">
    <property type="entry name" value="FAD/NAD-bd_sf"/>
</dbReference>
<evidence type="ECO:0000256" key="2">
    <source>
        <dbReference type="ARBA" id="ARBA00023002"/>
    </source>
</evidence>
<dbReference type="InterPro" id="IPR002937">
    <property type="entry name" value="Amino_oxidase"/>
</dbReference>
<dbReference type="PRINTS" id="PR00757">
    <property type="entry name" value="AMINEOXDASEF"/>
</dbReference>
<dbReference type="SUPFAM" id="SSF51905">
    <property type="entry name" value="FAD/NAD(P)-binding domain"/>
    <property type="match status" value="1"/>
</dbReference>
<comment type="cofactor">
    <cofactor evidence="1">
        <name>FAD</name>
        <dbReference type="ChEBI" id="CHEBI:57692"/>
    </cofactor>
</comment>
<proteinExistence type="predicted"/>
<gene>
    <name evidence="4" type="ORF">METZ01_LOCUS87173</name>
</gene>
<evidence type="ECO:0000313" key="4">
    <source>
        <dbReference type="EMBL" id="SVA34319.1"/>
    </source>
</evidence>
<accession>A0A381V1R0</accession>
<dbReference type="GO" id="GO:0009063">
    <property type="term" value="P:amino acid catabolic process"/>
    <property type="evidence" value="ECO:0007669"/>
    <property type="project" value="TreeGrafter"/>
</dbReference>
<evidence type="ECO:0000256" key="1">
    <source>
        <dbReference type="ARBA" id="ARBA00001974"/>
    </source>
</evidence>
<dbReference type="Pfam" id="PF01593">
    <property type="entry name" value="Amino_oxidase"/>
    <property type="match status" value="1"/>
</dbReference>
<keyword evidence="2" id="KW-0560">Oxidoreductase</keyword>
<dbReference type="Gene3D" id="3.50.50.60">
    <property type="entry name" value="FAD/NAD(P)-binding domain"/>
    <property type="match status" value="1"/>
</dbReference>
<reference evidence="4" key="1">
    <citation type="submission" date="2018-05" db="EMBL/GenBank/DDBJ databases">
        <authorList>
            <person name="Lanie J.A."/>
            <person name="Ng W.-L."/>
            <person name="Kazmierczak K.M."/>
            <person name="Andrzejewski T.M."/>
            <person name="Davidsen T.M."/>
            <person name="Wayne K.J."/>
            <person name="Tettelin H."/>
            <person name="Glass J.I."/>
            <person name="Rusch D."/>
            <person name="Podicherti R."/>
            <person name="Tsui H.-C.T."/>
            <person name="Winkler M.E."/>
        </authorList>
    </citation>
    <scope>NUCLEOTIDE SEQUENCE</scope>
</reference>
<dbReference type="AlphaFoldDB" id="A0A381V1R0"/>
<sequence length="473" mass="52988">MMLSAGALMHTNFVNMIKIDSNTNTDENRIIIIGAGLAGLACAYNLFQSDYNVIVLEARSRPGGRVRTYRDLFADGLYAEMGGEYVDSSDKYLRKYCKDFGLKILPAKQYDGVYVRGERIPMNDLKSGKVNLPFKGTKGGKLFAQEAAYIQDWIKKVRSLGTSSAEVQALDKMSVADVLRKGGAPQDIIDLYTYTNATESTTVSSRMSALNMVLANSETSAFSENTEEGRILGGNDQVPKIFAKILGEKIRYNRPIEKIEYNENRVTVYFAENGKRQSISGNSCVLALPASILRSIKIDPLFSDSKMHCIRNQSYGHVMKVAMQYSRRFWDESGSIGQRVFTDTPLRRVYHFSIDQPGPRGILLSFTSGSDAERLGRMNEKRRMKIAQETCAEIWKVAPKYWEGGVTKYWNKDPWLKASYSVAGVGQKDFRKILAKPEGKFHFAGEHTSIHRASMNGAIESGIRASKEIVKRI</sequence>
<dbReference type="SUPFAM" id="SSF54373">
    <property type="entry name" value="FAD-linked reductases, C-terminal domain"/>
    <property type="match status" value="1"/>
</dbReference>
<dbReference type="InterPro" id="IPR050281">
    <property type="entry name" value="Flavin_monoamine_oxidase"/>
</dbReference>
<dbReference type="InterPro" id="IPR001613">
    <property type="entry name" value="Flavin_amine_oxidase"/>
</dbReference>